<dbReference type="InterPro" id="IPR050798">
    <property type="entry name" value="YhaM_exoribonuc/phosphodiest"/>
</dbReference>
<dbReference type="GO" id="GO:0016787">
    <property type="term" value="F:hydrolase activity"/>
    <property type="evidence" value="ECO:0007669"/>
    <property type="project" value="UniProtKB-KW"/>
</dbReference>
<dbReference type="AlphaFoldDB" id="A0A9D1V9I0"/>
<accession>A0A9D1V9I0</accession>
<comment type="caution">
    <text evidence="3">The sequence shown here is derived from an EMBL/GenBank/DDBJ whole genome shotgun (WGS) entry which is preliminary data.</text>
</comment>
<dbReference type="CDD" id="cd00077">
    <property type="entry name" value="HDc"/>
    <property type="match status" value="1"/>
</dbReference>
<dbReference type="Gene3D" id="1.10.3210.10">
    <property type="entry name" value="Hypothetical protein af1432"/>
    <property type="match status" value="1"/>
</dbReference>
<dbReference type="InterPro" id="IPR003607">
    <property type="entry name" value="HD/PDEase_dom"/>
</dbReference>
<dbReference type="GO" id="GO:0031125">
    <property type="term" value="P:rRNA 3'-end processing"/>
    <property type="evidence" value="ECO:0007669"/>
    <property type="project" value="TreeGrafter"/>
</dbReference>
<evidence type="ECO:0000313" key="3">
    <source>
        <dbReference type="EMBL" id="HIX19051.1"/>
    </source>
</evidence>
<dbReference type="PANTHER" id="PTHR37294">
    <property type="entry name" value="3'-5' EXORIBONUCLEASE YHAM"/>
    <property type="match status" value="1"/>
</dbReference>
<name>A0A9D1V9I0_9BACT</name>
<keyword evidence="1" id="KW-0378">Hydrolase</keyword>
<protein>
    <submittedName>
        <fullName evidence="3">HD domain-containing protein</fullName>
    </submittedName>
</protein>
<dbReference type="SUPFAM" id="SSF109604">
    <property type="entry name" value="HD-domain/PDEase-like"/>
    <property type="match status" value="1"/>
</dbReference>
<reference evidence="3" key="2">
    <citation type="submission" date="2021-04" db="EMBL/GenBank/DDBJ databases">
        <authorList>
            <person name="Gilroy R."/>
        </authorList>
    </citation>
    <scope>NUCLEOTIDE SEQUENCE</scope>
    <source>
        <strain evidence="3">14975</strain>
    </source>
</reference>
<dbReference type="InterPro" id="IPR006674">
    <property type="entry name" value="HD_domain"/>
</dbReference>
<dbReference type="SMART" id="SM00471">
    <property type="entry name" value="HDc"/>
    <property type="match status" value="1"/>
</dbReference>
<dbReference type="Pfam" id="PF01966">
    <property type="entry name" value="HD"/>
    <property type="match status" value="1"/>
</dbReference>
<dbReference type="EMBL" id="DXFQ01000007">
    <property type="protein sequence ID" value="HIX19051.1"/>
    <property type="molecule type" value="Genomic_DNA"/>
</dbReference>
<sequence length="331" mass="36548">MGTVLAVLSQKTEKTTRTGKPYLELSFADVAASITIKVWDNAAWHPACAAAQVARCYAVTANWSVGNYGIEAAELDLREATPDEEAALMAGGSELRDKQQRDWESIAALVDSMTDPRLRELCREALTRYGARFRRSAAARGYHHARRGGLVEHVAGVMRCGDALCRAYPELNRDLVLAGCFFHDIGKLWENCYNEGELVMPYSLHGELLGHIPLGIELVNRLWGKISTLHRSEWEQLEPPAEQVRLHLLHLIAAHHGELQFGSPVVPKTPEALAVHYADNIDAKFEMFRDAYTTQPELADGIHQRRAPLPGNEVAPLPPCFSADGAAAPQL</sequence>
<dbReference type="PANTHER" id="PTHR37294:SF1">
    <property type="entry name" value="3'-5' EXORIBONUCLEASE YHAM"/>
    <property type="match status" value="1"/>
</dbReference>
<proteinExistence type="predicted"/>
<evidence type="ECO:0000256" key="1">
    <source>
        <dbReference type="ARBA" id="ARBA00022801"/>
    </source>
</evidence>
<gene>
    <name evidence="3" type="ORF">H9862_00435</name>
</gene>
<organism evidence="3 4">
    <name type="scientific">Candidatus Akkermansia intestinigallinarum</name>
    <dbReference type="NCBI Taxonomy" id="2838431"/>
    <lineage>
        <taxon>Bacteria</taxon>
        <taxon>Pseudomonadati</taxon>
        <taxon>Verrucomicrobiota</taxon>
        <taxon>Verrucomicrobiia</taxon>
        <taxon>Verrucomicrobiales</taxon>
        <taxon>Akkermansiaceae</taxon>
        <taxon>Akkermansia</taxon>
    </lineage>
</organism>
<dbReference type="Proteomes" id="UP000823964">
    <property type="component" value="Unassembled WGS sequence"/>
</dbReference>
<reference evidence="3" key="1">
    <citation type="journal article" date="2021" name="PeerJ">
        <title>Extensive microbial diversity within the chicken gut microbiome revealed by metagenomics and culture.</title>
        <authorList>
            <person name="Gilroy R."/>
            <person name="Ravi A."/>
            <person name="Getino M."/>
            <person name="Pursley I."/>
            <person name="Horton D.L."/>
            <person name="Alikhan N.F."/>
            <person name="Baker D."/>
            <person name="Gharbi K."/>
            <person name="Hall N."/>
            <person name="Watson M."/>
            <person name="Adriaenssens E.M."/>
            <person name="Foster-Nyarko E."/>
            <person name="Jarju S."/>
            <person name="Secka A."/>
            <person name="Antonio M."/>
            <person name="Oren A."/>
            <person name="Chaudhuri R.R."/>
            <person name="La Ragione R."/>
            <person name="Hildebrand F."/>
            <person name="Pallen M.J."/>
        </authorList>
    </citation>
    <scope>NUCLEOTIDE SEQUENCE</scope>
    <source>
        <strain evidence="3">14975</strain>
    </source>
</reference>
<evidence type="ECO:0000259" key="2">
    <source>
        <dbReference type="SMART" id="SM00471"/>
    </source>
</evidence>
<evidence type="ECO:0000313" key="4">
    <source>
        <dbReference type="Proteomes" id="UP000823964"/>
    </source>
</evidence>
<feature type="domain" description="HD/PDEase" evidence="2">
    <location>
        <begin position="146"/>
        <end position="293"/>
    </location>
</feature>